<keyword evidence="4" id="KW-1185">Reference proteome</keyword>
<evidence type="ECO:0000313" key="3">
    <source>
        <dbReference type="EMBL" id="SCX45680.1"/>
    </source>
</evidence>
<dbReference type="PANTHER" id="PTHR43384">
    <property type="entry name" value="SEPTUM SITE-DETERMINING PROTEIN MIND HOMOLOG, CHLOROPLASTIC-RELATED"/>
    <property type="match status" value="1"/>
</dbReference>
<dbReference type="GO" id="GO:0016887">
    <property type="term" value="F:ATP hydrolysis activity"/>
    <property type="evidence" value="ECO:0007669"/>
    <property type="project" value="TreeGrafter"/>
</dbReference>
<dbReference type="PANTHER" id="PTHR43384:SF14">
    <property type="entry name" value="ESX-1 SECRETION-ASSOCIATED PROTEIN ESPI"/>
    <property type="match status" value="1"/>
</dbReference>
<protein>
    <submittedName>
        <fullName evidence="3">MinD-like ATPase involved in chromosome partitioning or flagellar assembly</fullName>
    </submittedName>
</protein>
<reference evidence="4" key="1">
    <citation type="submission" date="2016-10" db="EMBL/GenBank/DDBJ databases">
        <authorList>
            <person name="Varghese N."/>
            <person name="Submissions S."/>
        </authorList>
    </citation>
    <scope>NUCLEOTIDE SEQUENCE [LARGE SCALE GENOMIC DNA]</scope>
    <source>
        <strain evidence="4">DSM 45722</strain>
    </source>
</reference>
<sequence>MSSPYPPLPYSGQHAAPHLDPGVAGLDAPRPAPRRRLFGRGITEGEPTPSPADLAAWTQYLATPVPSPRRVGVIALKGGVGKTTLSVLLASTLARHRADPVLLFDTDTTFGSLALRTGVPLQASAHELAVAGDPGRFDVLAGALARSADGAWVLPSGRDPEQSAALTEDVYVQAMNAVFRHFAVMVTDCGAGLATPLMRRVVSGCHSLVLATSPSVDGLLAAHNVLRWLRASGYEALADRSIVAVTNVPAGGAAVDVAEARHRFAGQAGDFLTVPADRHLATGSQLRLEALEPRTRAAAVRLATSALGAALATP</sequence>
<feature type="region of interest" description="Disordered" evidence="1">
    <location>
        <begin position="1"/>
        <end position="50"/>
    </location>
</feature>
<dbReference type="Proteomes" id="UP000198981">
    <property type="component" value="Unassembled WGS sequence"/>
</dbReference>
<evidence type="ECO:0000313" key="4">
    <source>
        <dbReference type="Proteomes" id="UP000198981"/>
    </source>
</evidence>
<dbReference type="STRING" id="1960309.SAMN03159343_1646"/>
<dbReference type="InterPro" id="IPR050625">
    <property type="entry name" value="ParA/MinD_ATPase"/>
</dbReference>
<dbReference type="Gene3D" id="3.40.50.300">
    <property type="entry name" value="P-loop containing nucleotide triphosphate hydrolases"/>
    <property type="match status" value="1"/>
</dbReference>
<evidence type="ECO:0000259" key="2">
    <source>
        <dbReference type="Pfam" id="PF01656"/>
    </source>
</evidence>
<organism evidence="3 4">
    <name type="scientific">Klenkia marina</name>
    <dbReference type="NCBI Taxonomy" id="1960309"/>
    <lineage>
        <taxon>Bacteria</taxon>
        <taxon>Bacillati</taxon>
        <taxon>Actinomycetota</taxon>
        <taxon>Actinomycetes</taxon>
        <taxon>Geodermatophilales</taxon>
        <taxon>Geodermatophilaceae</taxon>
        <taxon>Klenkia</taxon>
    </lineage>
</organism>
<name>A0A1G4XX21_9ACTN</name>
<keyword evidence="3" id="KW-0966">Cell projection</keyword>
<dbReference type="GO" id="GO:0009898">
    <property type="term" value="C:cytoplasmic side of plasma membrane"/>
    <property type="evidence" value="ECO:0007669"/>
    <property type="project" value="TreeGrafter"/>
</dbReference>
<dbReference type="Pfam" id="PF01656">
    <property type="entry name" value="CbiA"/>
    <property type="match status" value="1"/>
</dbReference>
<proteinExistence type="predicted"/>
<evidence type="ECO:0000256" key="1">
    <source>
        <dbReference type="SAM" id="MobiDB-lite"/>
    </source>
</evidence>
<accession>A0A1G4XX21</accession>
<dbReference type="SUPFAM" id="SSF52540">
    <property type="entry name" value="P-loop containing nucleoside triphosphate hydrolases"/>
    <property type="match status" value="1"/>
</dbReference>
<dbReference type="AlphaFoldDB" id="A0A1G4XX21"/>
<dbReference type="GO" id="GO:0051782">
    <property type="term" value="P:negative regulation of cell division"/>
    <property type="evidence" value="ECO:0007669"/>
    <property type="project" value="TreeGrafter"/>
</dbReference>
<dbReference type="RefSeq" id="WP_165839320.1">
    <property type="nucleotide sequence ID" value="NZ_FMUH01000002.1"/>
</dbReference>
<feature type="domain" description="CobQ/CobB/MinD/ParA nucleotide binding" evidence="2">
    <location>
        <begin position="73"/>
        <end position="109"/>
    </location>
</feature>
<dbReference type="EMBL" id="FMUH01000002">
    <property type="protein sequence ID" value="SCX45680.1"/>
    <property type="molecule type" value="Genomic_DNA"/>
</dbReference>
<keyword evidence="3" id="KW-0969">Cilium</keyword>
<dbReference type="GO" id="GO:0005524">
    <property type="term" value="F:ATP binding"/>
    <property type="evidence" value="ECO:0007669"/>
    <property type="project" value="TreeGrafter"/>
</dbReference>
<dbReference type="InterPro" id="IPR002586">
    <property type="entry name" value="CobQ/CobB/MinD/ParA_Nub-bd_dom"/>
</dbReference>
<keyword evidence="3" id="KW-0282">Flagellum</keyword>
<dbReference type="InterPro" id="IPR027417">
    <property type="entry name" value="P-loop_NTPase"/>
</dbReference>
<dbReference type="GO" id="GO:0005829">
    <property type="term" value="C:cytosol"/>
    <property type="evidence" value="ECO:0007669"/>
    <property type="project" value="TreeGrafter"/>
</dbReference>
<gene>
    <name evidence="3" type="ORF">SAMN03159343_1646</name>
</gene>